<evidence type="ECO:0000313" key="2">
    <source>
        <dbReference type="EMBL" id="UUM29636.1"/>
    </source>
</evidence>
<protein>
    <submittedName>
        <fullName evidence="2">DUF2878 domain-containing protein</fullName>
    </submittedName>
</protein>
<keyword evidence="1" id="KW-0472">Membrane</keyword>
<keyword evidence="1" id="KW-0812">Transmembrane</keyword>
<reference evidence="2" key="1">
    <citation type="submission" date="2022-07" db="EMBL/GenBank/DDBJ databases">
        <title>Complete genome of Vibrio japonicus strain JCM 31412T and phylogenomic assessment of the Nereis clade of the genus Vibrio.</title>
        <authorList>
            <person name="Shlafstein M.D."/>
            <person name="Emsley S.A."/>
            <person name="Ushijima B."/>
            <person name="Videau P."/>
            <person name="Saw J.H."/>
        </authorList>
    </citation>
    <scope>NUCLEOTIDE SEQUENCE</scope>
    <source>
        <strain evidence="2">JCM 31412</strain>
    </source>
</reference>
<organism evidence="2 3">
    <name type="scientific">Vibrio japonicus</name>
    <dbReference type="NCBI Taxonomy" id="1824638"/>
    <lineage>
        <taxon>Bacteria</taxon>
        <taxon>Pseudomonadati</taxon>
        <taxon>Pseudomonadota</taxon>
        <taxon>Gammaproteobacteria</taxon>
        <taxon>Vibrionales</taxon>
        <taxon>Vibrionaceae</taxon>
        <taxon>Vibrio</taxon>
    </lineage>
</organism>
<feature type="transmembrane region" description="Helical" evidence="1">
    <location>
        <begin position="14"/>
        <end position="40"/>
    </location>
</feature>
<proteinExistence type="predicted"/>
<dbReference type="RefSeq" id="WP_257083427.1">
    <property type="nucleotide sequence ID" value="NZ_CP102096.1"/>
</dbReference>
<name>A0ABY5LDT7_9VIBR</name>
<accession>A0ABY5LDT7</accession>
<gene>
    <name evidence="2" type="ORF">NP165_07880</name>
</gene>
<feature type="transmembrane region" description="Helical" evidence="1">
    <location>
        <begin position="52"/>
        <end position="72"/>
    </location>
</feature>
<evidence type="ECO:0000256" key="1">
    <source>
        <dbReference type="SAM" id="Phobius"/>
    </source>
</evidence>
<dbReference type="Proteomes" id="UP001058602">
    <property type="component" value="Chromosome 1"/>
</dbReference>
<feature type="transmembrane region" description="Helical" evidence="1">
    <location>
        <begin position="104"/>
        <end position="123"/>
    </location>
</feature>
<keyword evidence="1" id="KW-1133">Transmembrane helix</keyword>
<evidence type="ECO:0000313" key="3">
    <source>
        <dbReference type="Proteomes" id="UP001058602"/>
    </source>
</evidence>
<feature type="transmembrane region" description="Helical" evidence="1">
    <location>
        <begin position="129"/>
        <end position="154"/>
    </location>
</feature>
<feature type="transmembrane region" description="Helical" evidence="1">
    <location>
        <begin position="78"/>
        <end position="97"/>
    </location>
</feature>
<dbReference type="InterPro" id="IPR021306">
    <property type="entry name" value="DUF2878"/>
</dbReference>
<keyword evidence="3" id="KW-1185">Reference proteome</keyword>
<dbReference type="Pfam" id="PF11086">
    <property type="entry name" value="DUF2878"/>
    <property type="match status" value="1"/>
</dbReference>
<dbReference type="EMBL" id="CP102096">
    <property type="protein sequence ID" value="UUM29636.1"/>
    <property type="molecule type" value="Genomic_DNA"/>
</dbReference>
<sequence>MDWRFLLYSAWFQLVWFIAVIGNQQLQWLTAFLAVLTLLYSQVRDPIKLERLVLLAGVGIALDCVNSYAGLFEFDSEGIPVWLASLWLVFLWYAYFLVQKLKVLPTWLITILGGAGGALSYIAGEKLSAVNFTLTVGMTGLIVFVEWAMMFWLIRKVYGYEGSKPTHYA</sequence>